<organism evidence="1 2">
    <name type="scientific">Araneus ventricosus</name>
    <name type="common">Orbweaver spider</name>
    <name type="synonym">Epeira ventricosa</name>
    <dbReference type="NCBI Taxonomy" id="182803"/>
    <lineage>
        <taxon>Eukaryota</taxon>
        <taxon>Metazoa</taxon>
        <taxon>Ecdysozoa</taxon>
        <taxon>Arthropoda</taxon>
        <taxon>Chelicerata</taxon>
        <taxon>Arachnida</taxon>
        <taxon>Araneae</taxon>
        <taxon>Araneomorphae</taxon>
        <taxon>Entelegynae</taxon>
        <taxon>Araneoidea</taxon>
        <taxon>Araneidae</taxon>
        <taxon>Araneus</taxon>
    </lineage>
</organism>
<dbReference type="EMBL" id="BGPR01048086">
    <property type="protein sequence ID" value="GBO25103.1"/>
    <property type="molecule type" value="Genomic_DNA"/>
</dbReference>
<dbReference type="Proteomes" id="UP000499080">
    <property type="component" value="Unassembled WGS sequence"/>
</dbReference>
<name>A0A4Y2VIG4_ARAVE</name>
<evidence type="ECO:0000313" key="2">
    <source>
        <dbReference type="Proteomes" id="UP000499080"/>
    </source>
</evidence>
<protein>
    <submittedName>
        <fullName evidence="1">Uncharacterized protein</fullName>
    </submittedName>
</protein>
<comment type="caution">
    <text evidence="1">The sequence shown here is derived from an EMBL/GenBank/DDBJ whole genome shotgun (WGS) entry which is preliminary data.</text>
</comment>
<evidence type="ECO:0000313" key="1">
    <source>
        <dbReference type="EMBL" id="GBO25103.1"/>
    </source>
</evidence>
<keyword evidence="2" id="KW-1185">Reference proteome</keyword>
<reference evidence="1 2" key="1">
    <citation type="journal article" date="2019" name="Sci. Rep.">
        <title>Orb-weaving spider Araneus ventricosus genome elucidates the spidroin gene catalogue.</title>
        <authorList>
            <person name="Kono N."/>
            <person name="Nakamura H."/>
            <person name="Ohtoshi R."/>
            <person name="Moran D.A.P."/>
            <person name="Shinohara A."/>
            <person name="Yoshida Y."/>
            <person name="Fujiwara M."/>
            <person name="Mori M."/>
            <person name="Tomita M."/>
            <person name="Arakawa K."/>
        </authorList>
    </citation>
    <scope>NUCLEOTIDE SEQUENCE [LARGE SCALE GENOMIC DNA]</scope>
</reference>
<gene>
    <name evidence="1" type="ORF">AVEN_45829_1</name>
</gene>
<accession>A0A4Y2VIG4</accession>
<sequence length="164" mass="18624">MCCNRDNAIDLCKPLNVIQLPKIILFEFCFEHDCCSRFQQPNRDWSMAGGKVRDRVQHFDDMEKKRNIKRSHSPLTPDKENRIHTKGIGTDDDVSISVAIQPSSNIVQVLIKVASQQYESGYVGREFSCTVSADDRQQPRLPSDYDKFADLSQNMDLKGAGNLS</sequence>
<dbReference type="OrthoDB" id="6436628at2759"/>
<dbReference type="AlphaFoldDB" id="A0A4Y2VIG4"/>
<proteinExistence type="predicted"/>